<evidence type="ECO:0000313" key="2">
    <source>
        <dbReference type="Proteomes" id="UP000741013"/>
    </source>
</evidence>
<comment type="caution">
    <text evidence="1">The sequence shown here is derived from an EMBL/GenBank/DDBJ whole genome shotgun (WGS) entry which is preliminary data.</text>
</comment>
<dbReference type="RefSeq" id="WP_209665137.1">
    <property type="nucleotide sequence ID" value="NZ_JAGGMS010000001.1"/>
</dbReference>
<sequence>MTVSLPPDVSVTEVDDGLVLLDQRDGGYYQLNRTGAASLRLLLDGHSPAEVARTLAERHPAAAERALGDVQQLLAALREARLVVTA</sequence>
<dbReference type="Gene3D" id="1.10.10.1150">
    <property type="entry name" value="Coenzyme PQQ synthesis protein D (PqqD)"/>
    <property type="match status" value="1"/>
</dbReference>
<protein>
    <recommendedName>
        <fullName evidence="3">Coenzyme PQQ synthesis protein D (PqqD)</fullName>
    </recommendedName>
</protein>
<evidence type="ECO:0000313" key="1">
    <source>
        <dbReference type="EMBL" id="MBP2181758.1"/>
    </source>
</evidence>
<reference evidence="1 2" key="1">
    <citation type="submission" date="2021-03" db="EMBL/GenBank/DDBJ databases">
        <title>Sequencing the genomes of 1000 actinobacteria strains.</title>
        <authorList>
            <person name="Klenk H.-P."/>
        </authorList>
    </citation>
    <scope>NUCLEOTIDE SEQUENCE [LARGE SCALE GENOMIC DNA]</scope>
    <source>
        <strain evidence="1 2">DSM 45510</strain>
    </source>
</reference>
<evidence type="ECO:0008006" key="3">
    <source>
        <dbReference type="Google" id="ProtNLM"/>
    </source>
</evidence>
<keyword evidence="2" id="KW-1185">Reference proteome</keyword>
<dbReference type="Proteomes" id="UP000741013">
    <property type="component" value="Unassembled WGS sequence"/>
</dbReference>
<accession>A0ABS4PQP9</accession>
<organism evidence="1 2">
    <name type="scientific">Amycolatopsis magusensis</name>
    <dbReference type="NCBI Taxonomy" id="882444"/>
    <lineage>
        <taxon>Bacteria</taxon>
        <taxon>Bacillati</taxon>
        <taxon>Actinomycetota</taxon>
        <taxon>Actinomycetes</taxon>
        <taxon>Pseudonocardiales</taxon>
        <taxon>Pseudonocardiaceae</taxon>
        <taxon>Amycolatopsis</taxon>
    </lineage>
</organism>
<dbReference type="Pfam" id="PF05402">
    <property type="entry name" value="PqqD"/>
    <property type="match status" value="1"/>
</dbReference>
<dbReference type="EMBL" id="JAGGMS010000001">
    <property type="protein sequence ID" value="MBP2181758.1"/>
    <property type="molecule type" value="Genomic_DNA"/>
</dbReference>
<dbReference type="InterPro" id="IPR041881">
    <property type="entry name" value="PqqD_sf"/>
</dbReference>
<proteinExistence type="predicted"/>
<gene>
    <name evidence="1" type="ORF">JOM49_003284</name>
</gene>
<dbReference type="InterPro" id="IPR008792">
    <property type="entry name" value="PQQD"/>
</dbReference>
<name>A0ABS4PQP9_9PSEU</name>
<dbReference type="NCBIfam" id="NF033530">
    <property type="entry name" value="lasso_PqqD_Strm"/>
    <property type="match status" value="1"/>
</dbReference>